<dbReference type="OrthoDB" id="8022549at2759"/>
<proteinExistence type="predicted"/>
<comment type="caution">
    <text evidence="1">The sequence shown here is derived from an EMBL/GenBank/DDBJ whole genome shotgun (WGS) entry which is preliminary data.</text>
</comment>
<dbReference type="Proteomes" id="UP000765509">
    <property type="component" value="Unassembled WGS sequence"/>
</dbReference>
<keyword evidence="2" id="KW-1185">Reference proteome</keyword>
<name>A0A9Q3GIK0_9BASI</name>
<evidence type="ECO:0000313" key="1">
    <source>
        <dbReference type="EMBL" id="MBW0468788.1"/>
    </source>
</evidence>
<dbReference type="AlphaFoldDB" id="A0A9Q3GIK0"/>
<sequence>MVWLSSKNIKSSRSTKNCLKDGWVLFQSLRNSAFIPTISVEVRPPSLPYFTLRTSQDIKHPKIGIKIFLLQLSSKKNKNEKSLKYCTQSSRGGNYDIWWNGKASFKTQKYPLGNQLRTSRIVLNS</sequence>
<accession>A0A9Q3GIK0</accession>
<evidence type="ECO:0000313" key="2">
    <source>
        <dbReference type="Proteomes" id="UP000765509"/>
    </source>
</evidence>
<protein>
    <submittedName>
        <fullName evidence="1">Uncharacterized protein</fullName>
    </submittedName>
</protein>
<organism evidence="1 2">
    <name type="scientific">Austropuccinia psidii MF-1</name>
    <dbReference type="NCBI Taxonomy" id="1389203"/>
    <lineage>
        <taxon>Eukaryota</taxon>
        <taxon>Fungi</taxon>
        <taxon>Dikarya</taxon>
        <taxon>Basidiomycota</taxon>
        <taxon>Pucciniomycotina</taxon>
        <taxon>Pucciniomycetes</taxon>
        <taxon>Pucciniales</taxon>
        <taxon>Sphaerophragmiaceae</taxon>
        <taxon>Austropuccinia</taxon>
    </lineage>
</organism>
<reference evidence="1" key="1">
    <citation type="submission" date="2021-03" db="EMBL/GenBank/DDBJ databases">
        <title>Draft genome sequence of rust myrtle Austropuccinia psidii MF-1, a brazilian biotype.</title>
        <authorList>
            <person name="Quecine M.C."/>
            <person name="Pachon D.M.R."/>
            <person name="Bonatelli M.L."/>
            <person name="Correr F.H."/>
            <person name="Franceschini L.M."/>
            <person name="Leite T.F."/>
            <person name="Margarido G.R.A."/>
            <person name="Almeida C.A."/>
            <person name="Ferrarezi J.A."/>
            <person name="Labate C.A."/>
        </authorList>
    </citation>
    <scope>NUCLEOTIDE SEQUENCE</scope>
    <source>
        <strain evidence="1">MF-1</strain>
    </source>
</reference>
<dbReference type="EMBL" id="AVOT02001976">
    <property type="protein sequence ID" value="MBW0468788.1"/>
    <property type="molecule type" value="Genomic_DNA"/>
</dbReference>
<gene>
    <name evidence="1" type="ORF">O181_008503</name>
</gene>